<evidence type="ECO:0000259" key="4">
    <source>
        <dbReference type="Pfam" id="PF13407"/>
    </source>
</evidence>
<dbReference type="PANTHER" id="PTHR46847">
    <property type="entry name" value="D-ALLOSE-BINDING PERIPLASMIC PROTEIN-RELATED"/>
    <property type="match status" value="1"/>
</dbReference>
<dbReference type="EMBL" id="BMFY01000010">
    <property type="protein sequence ID" value="GGA19601.1"/>
    <property type="molecule type" value="Genomic_DNA"/>
</dbReference>
<evidence type="ECO:0000313" key="6">
    <source>
        <dbReference type="Proteomes" id="UP000616114"/>
    </source>
</evidence>
<feature type="domain" description="Periplasmic binding protein" evidence="4">
    <location>
        <begin position="48"/>
        <end position="307"/>
    </location>
</feature>
<dbReference type="GO" id="GO:0030313">
    <property type="term" value="C:cell envelope"/>
    <property type="evidence" value="ECO:0007669"/>
    <property type="project" value="UniProtKB-SubCell"/>
</dbReference>
<dbReference type="InterPro" id="IPR025997">
    <property type="entry name" value="SBP_2_dom"/>
</dbReference>
<sequence length="339" mass="35627">MKRSSTPFHRFAGVIAAGAVLTLTACGSTDDVGGASASEEKDVSEITIGFLQRQLDAPFYSAMVDMMEGMAEEQGFSLQVQNASGDPVTQLDQAQTMQAQGVDAIIINAISPETQRAQLDSIAESTPLIFVDTGIPDVGVTSVTSNNHESGRMSGELTAKRFEEGEEITVAILNGGANDEIVGPARQAGFLEGLENGGIEYDIVAETPAVWAQDRAVPATESMLSANPDVDLILGLNDAMALGALTVLRDQGNEDTLVAASADGQKEALEEIQNGGCDGQYVSTGLNSPDLAAERSMEIAIQIATGQATAEDFESEEFTQAAGIDCDNVDEFYDPESVF</sequence>
<keyword evidence="6" id="KW-1185">Reference proteome</keyword>
<proteinExistence type="inferred from homology"/>
<dbReference type="Pfam" id="PF13407">
    <property type="entry name" value="Peripla_BP_4"/>
    <property type="match status" value="1"/>
</dbReference>
<dbReference type="GO" id="GO:0030246">
    <property type="term" value="F:carbohydrate binding"/>
    <property type="evidence" value="ECO:0007669"/>
    <property type="project" value="UniProtKB-ARBA"/>
</dbReference>
<gene>
    <name evidence="5" type="ORF">GCM10011333_23390</name>
</gene>
<keyword evidence="3" id="KW-0732">Signal</keyword>
<reference evidence="5" key="1">
    <citation type="journal article" date="2014" name="Int. J. Syst. Evol. Microbiol.">
        <title>Complete genome sequence of Corynebacterium casei LMG S-19264T (=DSM 44701T), isolated from a smear-ripened cheese.</title>
        <authorList>
            <consortium name="US DOE Joint Genome Institute (JGI-PGF)"/>
            <person name="Walter F."/>
            <person name="Albersmeier A."/>
            <person name="Kalinowski J."/>
            <person name="Ruckert C."/>
        </authorList>
    </citation>
    <scope>NUCLEOTIDE SEQUENCE</scope>
    <source>
        <strain evidence="5">CGMCC 1.12785</strain>
    </source>
</reference>
<dbReference type="PANTHER" id="PTHR46847:SF1">
    <property type="entry name" value="D-ALLOSE-BINDING PERIPLASMIC PROTEIN-RELATED"/>
    <property type="match status" value="1"/>
</dbReference>
<evidence type="ECO:0000313" key="5">
    <source>
        <dbReference type="EMBL" id="GGA19601.1"/>
    </source>
</evidence>
<dbReference type="InterPro" id="IPR028082">
    <property type="entry name" value="Peripla_BP_I"/>
</dbReference>
<evidence type="ECO:0000256" key="1">
    <source>
        <dbReference type="ARBA" id="ARBA00004196"/>
    </source>
</evidence>
<accession>A0A8J2XL38</accession>
<evidence type="ECO:0000256" key="3">
    <source>
        <dbReference type="ARBA" id="ARBA00022729"/>
    </source>
</evidence>
<dbReference type="CDD" id="cd01536">
    <property type="entry name" value="PBP1_ABC_sugar_binding-like"/>
    <property type="match status" value="1"/>
</dbReference>
<comment type="similarity">
    <text evidence="2">Belongs to the bacterial solute-binding protein 2 family.</text>
</comment>
<dbReference type="Proteomes" id="UP000616114">
    <property type="component" value="Unassembled WGS sequence"/>
</dbReference>
<dbReference type="Gene3D" id="3.40.50.2300">
    <property type="match status" value="2"/>
</dbReference>
<comment type="caution">
    <text evidence="5">The sequence shown here is derived from an EMBL/GenBank/DDBJ whole genome shotgun (WGS) entry which is preliminary data.</text>
</comment>
<evidence type="ECO:0000256" key="2">
    <source>
        <dbReference type="ARBA" id="ARBA00007639"/>
    </source>
</evidence>
<dbReference type="SUPFAM" id="SSF53822">
    <property type="entry name" value="Periplasmic binding protein-like I"/>
    <property type="match status" value="1"/>
</dbReference>
<name>A0A8J2XL38_9MICO</name>
<reference evidence="5" key="2">
    <citation type="submission" date="2020-09" db="EMBL/GenBank/DDBJ databases">
        <authorList>
            <person name="Sun Q."/>
            <person name="Zhou Y."/>
        </authorList>
    </citation>
    <scope>NUCLEOTIDE SEQUENCE</scope>
    <source>
        <strain evidence="5">CGMCC 1.12785</strain>
    </source>
</reference>
<dbReference type="RefSeq" id="WP_188551080.1">
    <property type="nucleotide sequence ID" value="NZ_BMFY01000010.1"/>
</dbReference>
<dbReference type="AlphaFoldDB" id="A0A8J2XL38"/>
<organism evidence="5 6">
    <name type="scientific">Sediminivirga luteola</name>
    <dbReference type="NCBI Taxonomy" id="1774748"/>
    <lineage>
        <taxon>Bacteria</taxon>
        <taxon>Bacillati</taxon>
        <taxon>Actinomycetota</taxon>
        <taxon>Actinomycetes</taxon>
        <taxon>Micrococcales</taxon>
        <taxon>Brevibacteriaceae</taxon>
        <taxon>Sediminivirga</taxon>
    </lineage>
</organism>
<protein>
    <submittedName>
        <fullName evidence="5">ABC transporter substrate-binding protein</fullName>
    </submittedName>
</protein>
<comment type="subcellular location">
    <subcellularLocation>
        <location evidence="1">Cell envelope</location>
    </subcellularLocation>
</comment>
<dbReference type="PROSITE" id="PS51257">
    <property type="entry name" value="PROKAR_LIPOPROTEIN"/>
    <property type="match status" value="1"/>
</dbReference>